<name>A0ABV3TXF0_9GAMM</name>
<accession>A0ABV3TXF0</accession>
<keyword evidence="3" id="KW-0969">Cilium</keyword>
<sequence length="437" mass="47594">MVIINPSFATQPAAFNRPAGPAPVLAIDRVLTAVVIGQRANHVYELASGGLKMMAESQTALRHGEQLLLQVIGKDQKQRPRLQILKPEIGFIQNQLRATLPQQQNVSQLLANLAKLSSMPDQQLAAIGKGFVDAIAGRAQSSDPDGLRQAILQSGLFLENQLAKGQAPAGDLKRALLKLSQQISQQLASDPKSSGSESTSVKTEGKSPPLAREYSPQSRLSPPLNEAHTATPKPSAESYPQSPVAKPRGTELPGELRPQGRQAPTLSQADSDADILQQVLRDVRGTIARQESHQLQHLQQSDKSQAQYMVELPVRSNDGIDVWQLHFGKFERKDKDQQNPQEQTGAEKPQHNWTVTLSFDLPGLGPIRARVTQTPDINIRFSADNSATTALIESQRHQLEQTLKSQGVSTQSIQCNNESITVDSTALYAKSLLDTQA</sequence>
<dbReference type="RefSeq" id="WP_368376389.1">
    <property type="nucleotide sequence ID" value="NZ_JBFRYB010000001.1"/>
</dbReference>
<gene>
    <name evidence="3" type="ORF">AB4875_12495</name>
</gene>
<feature type="compositionally biased region" description="Polar residues" evidence="1">
    <location>
        <begin position="191"/>
        <end position="202"/>
    </location>
</feature>
<organism evidence="3 4">
    <name type="scientific">Zhongshania arctica</name>
    <dbReference type="NCBI Taxonomy" id="3238302"/>
    <lineage>
        <taxon>Bacteria</taxon>
        <taxon>Pseudomonadati</taxon>
        <taxon>Pseudomonadota</taxon>
        <taxon>Gammaproteobacteria</taxon>
        <taxon>Cellvibrionales</taxon>
        <taxon>Spongiibacteraceae</taxon>
        <taxon>Zhongshania</taxon>
    </lineage>
</organism>
<keyword evidence="3" id="KW-0966">Cell projection</keyword>
<evidence type="ECO:0000256" key="1">
    <source>
        <dbReference type="SAM" id="MobiDB-lite"/>
    </source>
</evidence>
<dbReference type="Pfam" id="PF02120">
    <property type="entry name" value="Flg_hook"/>
    <property type="match status" value="1"/>
</dbReference>
<proteinExistence type="predicted"/>
<reference evidence="3 4" key="1">
    <citation type="journal article" date="2011" name="Int. J. Syst. Evol. Microbiol.">
        <title>Zhongshania antarctica gen. nov., sp. nov. and Zhongshania guokunii sp. nov., gammaproteobacteria respectively isolated from coastal attached (fast) ice and surface seawater of the Antarctic.</title>
        <authorList>
            <person name="Li H.J."/>
            <person name="Zhang X.Y."/>
            <person name="Chen C.X."/>
            <person name="Zhang Y.J."/>
            <person name="Gao Z.M."/>
            <person name="Yu Y."/>
            <person name="Chen X.L."/>
            <person name="Chen B."/>
            <person name="Zhang Y.Z."/>
        </authorList>
    </citation>
    <scope>NUCLEOTIDE SEQUENCE [LARGE SCALE GENOMIC DNA]</scope>
    <source>
        <strain evidence="3 4">R06B22</strain>
    </source>
</reference>
<keyword evidence="4" id="KW-1185">Reference proteome</keyword>
<feature type="region of interest" description="Disordered" evidence="1">
    <location>
        <begin position="332"/>
        <end position="351"/>
    </location>
</feature>
<feature type="region of interest" description="Disordered" evidence="1">
    <location>
        <begin position="186"/>
        <end position="272"/>
    </location>
</feature>
<dbReference type="Gene3D" id="3.30.750.140">
    <property type="match status" value="1"/>
</dbReference>
<feature type="domain" description="Flagellar hook-length control protein-like C-terminal" evidence="2">
    <location>
        <begin position="342"/>
        <end position="417"/>
    </location>
</feature>
<keyword evidence="3" id="KW-0282">Flagellum</keyword>
<dbReference type="InterPro" id="IPR021136">
    <property type="entry name" value="Flagellar_hook_control-like_C"/>
</dbReference>
<dbReference type="Proteomes" id="UP001557484">
    <property type="component" value="Unassembled WGS sequence"/>
</dbReference>
<evidence type="ECO:0000259" key="2">
    <source>
        <dbReference type="Pfam" id="PF02120"/>
    </source>
</evidence>
<evidence type="ECO:0000313" key="3">
    <source>
        <dbReference type="EMBL" id="MEX1666306.1"/>
    </source>
</evidence>
<protein>
    <submittedName>
        <fullName evidence="3">Flagellar hook-length control protein FliK</fullName>
    </submittedName>
</protein>
<comment type="caution">
    <text evidence="3">The sequence shown here is derived from an EMBL/GenBank/DDBJ whole genome shotgun (WGS) entry which is preliminary data.</text>
</comment>
<dbReference type="InterPro" id="IPR038610">
    <property type="entry name" value="FliK-like_C_sf"/>
</dbReference>
<dbReference type="EMBL" id="JBFRYB010000001">
    <property type="protein sequence ID" value="MEX1666306.1"/>
    <property type="molecule type" value="Genomic_DNA"/>
</dbReference>
<evidence type="ECO:0000313" key="4">
    <source>
        <dbReference type="Proteomes" id="UP001557484"/>
    </source>
</evidence>